<keyword evidence="1" id="KW-0732">Signal</keyword>
<dbReference type="InterPro" id="IPR018392">
    <property type="entry name" value="LysM"/>
</dbReference>
<gene>
    <name evidence="3" type="ORF">PYX00_011940</name>
</gene>
<feature type="domain" description="LysM" evidence="2">
    <location>
        <begin position="141"/>
        <end position="185"/>
    </location>
</feature>
<feature type="signal peptide" evidence="1">
    <location>
        <begin position="1"/>
        <end position="20"/>
    </location>
</feature>
<reference evidence="3" key="1">
    <citation type="journal article" date="2024" name="Gigascience">
        <title>Chromosome-level genome of the poultry shaft louse Menopon gallinae provides insight into the host-switching and adaptive evolution of parasitic lice.</title>
        <authorList>
            <person name="Xu Y."/>
            <person name="Ma L."/>
            <person name="Liu S."/>
            <person name="Liang Y."/>
            <person name="Liu Q."/>
            <person name="He Z."/>
            <person name="Tian L."/>
            <person name="Duan Y."/>
            <person name="Cai W."/>
            <person name="Li H."/>
            <person name="Song F."/>
        </authorList>
    </citation>
    <scope>NUCLEOTIDE SEQUENCE</scope>
    <source>
        <strain evidence="3">Cailab_2023a</strain>
    </source>
</reference>
<dbReference type="Gene3D" id="3.10.350.10">
    <property type="entry name" value="LysM domain"/>
    <property type="match status" value="5"/>
</dbReference>
<name>A0AAW2H8X8_9NEOP</name>
<dbReference type="SUPFAM" id="SSF53187">
    <property type="entry name" value="Zn-dependent exopeptidases"/>
    <property type="match status" value="1"/>
</dbReference>
<feature type="chain" id="PRO_5043699646" description="LysM domain-containing protein" evidence="1">
    <location>
        <begin position="21"/>
        <end position="670"/>
    </location>
</feature>
<dbReference type="EMBL" id="JARGDH010000006">
    <property type="protein sequence ID" value="KAL0266222.1"/>
    <property type="molecule type" value="Genomic_DNA"/>
</dbReference>
<dbReference type="SUPFAM" id="SSF54106">
    <property type="entry name" value="LysM domain"/>
    <property type="match status" value="5"/>
</dbReference>
<dbReference type="GO" id="GO:0008745">
    <property type="term" value="F:N-acetylmuramoyl-L-alanine amidase activity"/>
    <property type="evidence" value="ECO:0007669"/>
    <property type="project" value="InterPro"/>
</dbReference>
<dbReference type="Gene3D" id="3.40.630.40">
    <property type="entry name" value="Zn-dependent exopeptidases"/>
    <property type="match status" value="1"/>
</dbReference>
<dbReference type="CDD" id="cd02696">
    <property type="entry name" value="MurNAc-LAA"/>
    <property type="match status" value="1"/>
</dbReference>
<dbReference type="Pfam" id="PF01476">
    <property type="entry name" value="LysM"/>
    <property type="match status" value="5"/>
</dbReference>
<feature type="domain" description="LysM" evidence="2">
    <location>
        <begin position="91"/>
        <end position="134"/>
    </location>
</feature>
<protein>
    <recommendedName>
        <fullName evidence="2">LysM domain-containing protein</fullName>
    </recommendedName>
</protein>
<sequence>MRCALVLLVLALGCITSLSAQQLHLVEAGETLFSLSRRYKVSVKDLKTWNNLKDDIIYVGQKIKVYSQIKDLKVSPPSLAVQNTPEEQAPLVYRVKKGDNLGLIAQRNDLSVNQIRAWNNLSSTDLLSEQTLSLQEPAYLLTYTVKRGDTLSGIAQEKGVDLTSLLSTNGLDKEAPLKLGQVLYLASPKKTQAWHYFKKGDTLSSLSSLYGVSANTIRTLNALVTDEIPLGTLLKIRETDTAKAQLLSSDSEEKPFGLKGGSAVSKEETKARFKEFSSKKVTHTVVAGDTLYSIARHYKVLIEDLKKLNNLKDNSISKGSILYIPISVCIEDTQGKTNADLSSSCLNEPEVALSNQGSLLPPTASLESNKPLKSSAPRVDRKDFARIGSLKSLVVLDPKIPLYEWNKDYYYWKHPELTYQPSKMYFEQWDSPLDAYRKATQLFSAFNKLVEARPKVSNLLKGKTVIIDPGHGGLDPGAIVKSKDGLGRDIYITEDEYVYDIALRMYVLLKEHGAEVYLTILAPDHLIRDTSPASNTLVNMKNEVYNLESLNLRDSKDCWPNGTQEGLARRVEVIKALAQGLLYQHNAEMNDGYSQKMAEIMQEAMNKERVYIKGQDLYVLRNAPIKYKLLVELRNVSSAEEAWALRFADMRQGDAEKVVKGILAFFESLV</sequence>
<feature type="domain" description="LysM" evidence="2">
    <location>
        <begin position="281"/>
        <end position="324"/>
    </location>
</feature>
<dbReference type="SMART" id="SM00257">
    <property type="entry name" value="LysM"/>
    <property type="match status" value="5"/>
</dbReference>
<evidence type="ECO:0000256" key="1">
    <source>
        <dbReference type="SAM" id="SignalP"/>
    </source>
</evidence>
<dbReference type="GO" id="GO:0009253">
    <property type="term" value="P:peptidoglycan catabolic process"/>
    <property type="evidence" value="ECO:0007669"/>
    <property type="project" value="InterPro"/>
</dbReference>
<dbReference type="PANTHER" id="PTHR33734">
    <property type="entry name" value="LYSM DOMAIN-CONTAINING GPI-ANCHORED PROTEIN 2"/>
    <property type="match status" value="1"/>
</dbReference>
<evidence type="ECO:0000313" key="3">
    <source>
        <dbReference type="EMBL" id="KAL0266222.1"/>
    </source>
</evidence>
<dbReference type="PANTHER" id="PTHR33734:SF22">
    <property type="entry name" value="MEMBRANE-BOUND LYTIC MUREIN TRANSGLYCOSYLASE D"/>
    <property type="match status" value="1"/>
</dbReference>
<feature type="domain" description="LysM" evidence="2">
    <location>
        <begin position="193"/>
        <end position="236"/>
    </location>
</feature>
<dbReference type="PROSITE" id="PS51782">
    <property type="entry name" value="LYSM"/>
    <property type="match status" value="5"/>
</dbReference>
<dbReference type="CDD" id="cd00118">
    <property type="entry name" value="LysM"/>
    <property type="match status" value="5"/>
</dbReference>
<accession>A0AAW2H8X8</accession>
<dbReference type="InterPro" id="IPR036779">
    <property type="entry name" value="LysM_dom_sf"/>
</dbReference>
<comment type="caution">
    <text evidence="3">The sequence shown here is derived from an EMBL/GenBank/DDBJ whole genome shotgun (WGS) entry which is preliminary data.</text>
</comment>
<dbReference type="AlphaFoldDB" id="A0AAW2H8X8"/>
<evidence type="ECO:0000259" key="2">
    <source>
        <dbReference type="PROSITE" id="PS51782"/>
    </source>
</evidence>
<proteinExistence type="predicted"/>
<dbReference type="Pfam" id="PF01520">
    <property type="entry name" value="Amidase_3"/>
    <property type="match status" value="1"/>
</dbReference>
<dbReference type="InterPro" id="IPR002508">
    <property type="entry name" value="MurNAc-LAA_cat"/>
</dbReference>
<feature type="domain" description="LysM" evidence="2">
    <location>
        <begin position="22"/>
        <end position="65"/>
    </location>
</feature>
<organism evidence="3">
    <name type="scientific">Menopon gallinae</name>
    <name type="common">poultry shaft louse</name>
    <dbReference type="NCBI Taxonomy" id="328185"/>
    <lineage>
        <taxon>Eukaryota</taxon>
        <taxon>Metazoa</taxon>
        <taxon>Ecdysozoa</taxon>
        <taxon>Arthropoda</taxon>
        <taxon>Hexapoda</taxon>
        <taxon>Insecta</taxon>
        <taxon>Pterygota</taxon>
        <taxon>Neoptera</taxon>
        <taxon>Paraneoptera</taxon>
        <taxon>Psocodea</taxon>
        <taxon>Troctomorpha</taxon>
        <taxon>Phthiraptera</taxon>
        <taxon>Amblycera</taxon>
        <taxon>Menoponidae</taxon>
        <taxon>Menopon</taxon>
    </lineage>
</organism>